<gene>
    <name evidence="1" type="ORF">RBWH47_03084</name>
</gene>
<dbReference type="Proteomes" id="UP000006222">
    <property type="component" value="Unassembled WGS sequence"/>
</dbReference>
<dbReference type="EMBL" id="AFAR01000272">
    <property type="protein sequence ID" value="EGF24717.1"/>
    <property type="molecule type" value="Genomic_DNA"/>
</dbReference>
<name>F2AZW4_RHOBT</name>
<evidence type="ECO:0000313" key="2">
    <source>
        <dbReference type="Proteomes" id="UP000006222"/>
    </source>
</evidence>
<comment type="caution">
    <text evidence="1">The sequence shown here is derived from an EMBL/GenBank/DDBJ whole genome shotgun (WGS) entry which is preliminary data.</text>
</comment>
<organism evidence="1 2">
    <name type="scientific">Rhodopirellula baltica WH47</name>
    <dbReference type="NCBI Taxonomy" id="991778"/>
    <lineage>
        <taxon>Bacteria</taxon>
        <taxon>Pseudomonadati</taxon>
        <taxon>Planctomycetota</taxon>
        <taxon>Planctomycetia</taxon>
        <taxon>Pirellulales</taxon>
        <taxon>Pirellulaceae</taxon>
        <taxon>Rhodopirellula</taxon>
    </lineage>
</organism>
<protein>
    <submittedName>
        <fullName evidence="1">Uncharacterized protein</fullName>
    </submittedName>
</protein>
<dbReference type="AlphaFoldDB" id="F2AZW4"/>
<accession>F2AZW4</accession>
<sequence length="44" mass="5204">MNGAIRPKPILLKRQNLAMAWALLSNRAEIERMQLKREHLEEHP</sequence>
<evidence type="ECO:0000313" key="1">
    <source>
        <dbReference type="EMBL" id="EGF24717.1"/>
    </source>
</evidence>
<reference evidence="1 2" key="1">
    <citation type="journal article" date="2013" name="Mar. Genomics">
        <title>Expression of sulfatases in Rhodopirellula baltica and the diversity of sulfatases in the genus Rhodopirellula.</title>
        <authorList>
            <person name="Wegner C.E."/>
            <person name="Richter-Heitmann T."/>
            <person name="Klindworth A."/>
            <person name="Klockow C."/>
            <person name="Richter M."/>
            <person name="Achstetter T."/>
            <person name="Glockner F.O."/>
            <person name="Harder J."/>
        </authorList>
    </citation>
    <scope>NUCLEOTIDE SEQUENCE [LARGE SCALE GENOMIC DNA]</scope>
    <source>
        <strain evidence="1 2">WH47</strain>
    </source>
</reference>
<proteinExistence type="predicted"/>